<evidence type="ECO:0000313" key="2">
    <source>
        <dbReference type="EMBL" id="EME48240.1"/>
    </source>
</evidence>
<dbReference type="SUPFAM" id="SSF52047">
    <property type="entry name" value="RNI-like"/>
    <property type="match status" value="1"/>
</dbReference>
<reference evidence="2 3" key="2">
    <citation type="journal article" date="2012" name="PLoS Pathog.">
        <title>Diverse lifestyles and strategies of plant pathogenesis encoded in the genomes of eighteen Dothideomycetes fungi.</title>
        <authorList>
            <person name="Ohm R.A."/>
            <person name="Feau N."/>
            <person name="Henrissat B."/>
            <person name="Schoch C.L."/>
            <person name="Horwitz B.A."/>
            <person name="Barry K.W."/>
            <person name="Condon B.J."/>
            <person name="Copeland A.C."/>
            <person name="Dhillon B."/>
            <person name="Glaser F."/>
            <person name="Hesse C.N."/>
            <person name="Kosti I."/>
            <person name="LaButti K."/>
            <person name="Lindquist E.A."/>
            <person name="Lucas S."/>
            <person name="Salamov A.A."/>
            <person name="Bradshaw R.E."/>
            <person name="Ciuffetti L."/>
            <person name="Hamelin R.C."/>
            <person name="Kema G.H.J."/>
            <person name="Lawrence C."/>
            <person name="Scott J.A."/>
            <person name="Spatafora J.W."/>
            <person name="Turgeon B.G."/>
            <person name="de Wit P.J.G.M."/>
            <person name="Zhong S."/>
            <person name="Goodwin S.B."/>
            <person name="Grigoriev I.V."/>
        </authorList>
    </citation>
    <scope>NUCLEOTIDE SEQUENCE [LARGE SCALE GENOMIC DNA]</scope>
    <source>
        <strain evidence="3">NZE10 / CBS 128990</strain>
    </source>
</reference>
<feature type="compositionally biased region" description="Acidic residues" evidence="1">
    <location>
        <begin position="23"/>
        <end position="41"/>
    </location>
</feature>
<dbReference type="STRING" id="675120.N1Q0T6"/>
<evidence type="ECO:0000256" key="1">
    <source>
        <dbReference type="SAM" id="MobiDB-lite"/>
    </source>
</evidence>
<feature type="compositionally biased region" description="Basic residues" evidence="1">
    <location>
        <begin position="1"/>
        <end position="18"/>
    </location>
</feature>
<feature type="compositionally biased region" description="Acidic residues" evidence="1">
    <location>
        <begin position="557"/>
        <end position="566"/>
    </location>
</feature>
<dbReference type="InterPro" id="IPR032675">
    <property type="entry name" value="LRR_dom_sf"/>
</dbReference>
<dbReference type="Proteomes" id="UP000016933">
    <property type="component" value="Unassembled WGS sequence"/>
</dbReference>
<name>N1Q0T6_DOTSN</name>
<reference evidence="3" key="1">
    <citation type="journal article" date="2012" name="PLoS Genet.">
        <title>The genomes of the fungal plant pathogens Cladosporium fulvum and Dothistroma septosporum reveal adaptation to different hosts and lifestyles but also signatures of common ancestry.</title>
        <authorList>
            <person name="de Wit P.J.G.M."/>
            <person name="van der Burgt A."/>
            <person name="Oekmen B."/>
            <person name="Stergiopoulos I."/>
            <person name="Abd-Elsalam K.A."/>
            <person name="Aerts A.L."/>
            <person name="Bahkali A.H."/>
            <person name="Beenen H.G."/>
            <person name="Chettri P."/>
            <person name="Cox M.P."/>
            <person name="Datema E."/>
            <person name="de Vries R.P."/>
            <person name="Dhillon B."/>
            <person name="Ganley A.R."/>
            <person name="Griffiths S.A."/>
            <person name="Guo Y."/>
            <person name="Hamelin R.C."/>
            <person name="Henrissat B."/>
            <person name="Kabir M.S."/>
            <person name="Jashni M.K."/>
            <person name="Kema G."/>
            <person name="Klaubauf S."/>
            <person name="Lapidus A."/>
            <person name="Levasseur A."/>
            <person name="Lindquist E."/>
            <person name="Mehrabi R."/>
            <person name="Ohm R.A."/>
            <person name="Owen T.J."/>
            <person name="Salamov A."/>
            <person name="Schwelm A."/>
            <person name="Schijlen E."/>
            <person name="Sun H."/>
            <person name="van den Burg H.A."/>
            <person name="van Ham R.C.H.J."/>
            <person name="Zhang S."/>
            <person name="Goodwin S.B."/>
            <person name="Grigoriev I.V."/>
            <person name="Collemare J."/>
            <person name="Bradshaw R.E."/>
        </authorList>
    </citation>
    <scope>NUCLEOTIDE SEQUENCE [LARGE SCALE GENOMIC DNA]</scope>
    <source>
        <strain evidence="3">NZE10 / CBS 128990</strain>
    </source>
</reference>
<feature type="region of interest" description="Disordered" evidence="1">
    <location>
        <begin position="546"/>
        <end position="567"/>
    </location>
</feature>
<proteinExistence type="predicted"/>
<feature type="region of interest" description="Disordered" evidence="1">
    <location>
        <begin position="1"/>
        <end position="104"/>
    </location>
</feature>
<sequence>MAGTKRRSTRQMASRKRSIYVDPETEDEFEADTEGDYEPEESSAPPPKKRKTVSRKPKPQTRSRVKSKPAGRPMKPIFKVGKPRKPNSKAAPEKKREYAGPSDNKIPDWTSLPVDILRDIFILASHPIHEQTIEATANVSWLFKIARGLKNRALVGPALEAYYRSPSLLTNLQPWHFLDLLRMPKDKRYMDYNVKTHGLSLDVRRLAYCAHNRPSFDLGPLVAELPRLEHMEILHPQHEPPFRPLKIARWTFAPLELFKVMEEHDIRLKSWRWSRDMIPKNAFLDLYNMMTVAHQGRTFQRLEKLVVCGFNYEDSSEPTETENNGALENVPLPPGLATSINQLSALKDLTFITCDVVMNKFLQRLPMSLQRLELSNCLEITSEMLRGYFSTSSAHLKELVLNNNAALNLSFLTGLKDSCPRLEVLTMDFHYYSEKLLINDAEALYDELLSEDEIPTWPSTLRHLELVHAQKWTPAAARNLFRSLIEAAPEVPDLRQMVLHAHINIPWRDRVGFRDQWIERLRRVYLRETKDPSKVLGSLRQFRLSKQAQKRRAGDRDELDNDDSDVDIPASFRKVSHVLISPHKPSGDTEVDSDSDIPTTKGRQPRRSARVAETQVSQAEKSTSPEVESESEDDSSAAAWRKQPEKFIQGLCEVVDIRIDNQRPRENQWTEGDFLDSEASGDEDYREGASEQEEESYAW</sequence>
<dbReference type="eggNOG" id="ENOG502RWR6">
    <property type="taxonomic scope" value="Eukaryota"/>
</dbReference>
<accession>N1Q0T6</accession>
<evidence type="ECO:0000313" key="3">
    <source>
        <dbReference type="Proteomes" id="UP000016933"/>
    </source>
</evidence>
<dbReference type="OrthoDB" id="5395390at2759"/>
<protein>
    <submittedName>
        <fullName evidence="2">Uncharacterized protein</fullName>
    </submittedName>
</protein>
<dbReference type="HOGENOM" id="CLU_019222_0_0_1"/>
<feature type="region of interest" description="Disordered" evidence="1">
    <location>
        <begin position="658"/>
        <end position="699"/>
    </location>
</feature>
<dbReference type="Gene3D" id="3.80.10.10">
    <property type="entry name" value="Ribonuclease Inhibitor"/>
    <property type="match status" value="1"/>
</dbReference>
<feature type="compositionally biased region" description="Basic and acidic residues" evidence="1">
    <location>
        <begin position="658"/>
        <end position="668"/>
    </location>
</feature>
<feature type="compositionally biased region" description="Acidic residues" evidence="1">
    <location>
        <begin position="673"/>
        <end position="699"/>
    </location>
</feature>
<feature type="compositionally biased region" description="Basic residues" evidence="1">
    <location>
        <begin position="47"/>
        <end position="69"/>
    </location>
</feature>
<feature type="region of interest" description="Disordered" evidence="1">
    <location>
        <begin position="579"/>
        <end position="642"/>
    </location>
</feature>
<dbReference type="EMBL" id="KB446536">
    <property type="protein sequence ID" value="EME48240.1"/>
    <property type="molecule type" value="Genomic_DNA"/>
</dbReference>
<dbReference type="AlphaFoldDB" id="N1Q0T6"/>
<organism evidence="2 3">
    <name type="scientific">Dothistroma septosporum (strain NZE10 / CBS 128990)</name>
    <name type="common">Red band needle blight fungus</name>
    <name type="synonym">Mycosphaerella pini</name>
    <dbReference type="NCBI Taxonomy" id="675120"/>
    <lineage>
        <taxon>Eukaryota</taxon>
        <taxon>Fungi</taxon>
        <taxon>Dikarya</taxon>
        <taxon>Ascomycota</taxon>
        <taxon>Pezizomycotina</taxon>
        <taxon>Dothideomycetes</taxon>
        <taxon>Dothideomycetidae</taxon>
        <taxon>Mycosphaerellales</taxon>
        <taxon>Mycosphaerellaceae</taxon>
        <taxon>Dothistroma</taxon>
    </lineage>
</organism>
<gene>
    <name evidence="2" type="ORF">DOTSEDRAFT_69999</name>
</gene>
<dbReference type="OMA" id="HNRHLNM"/>
<keyword evidence="3" id="KW-1185">Reference proteome</keyword>